<protein>
    <recommendedName>
        <fullName evidence="4">Peptidase S33 tripeptidyl aminopeptidase-like C-terminal domain-containing protein</fullName>
    </recommendedName>
</protein>
<dbReference type="PANTHER" id="PTHR43248">
    <property type="entry name" value="2-SUCCINYL-6-HYDROXY-2,4-CYCLOHEXADIENE-1-CARBOXYLATE SYNTHASE"/>
    <property type="match status" value="1"/>
</dbReference>
<keyword evidence="2" id="KW-0732">Signal</keyword>
<evidence type="ECO:0000313" key="6">
    <source>
        <dbReference type="Proteomes" id="UP000003789"/>
    </source>
</evidence>
<dbReference type="PANTHER" id="PTHR43248:SF29">
    <property type="entry name" value="TRIPEPTIDYL AMINOPEPTIDASE"/>
    <property type="match status" value="1"/>
</dbReference>
<dbReference type="PROSITE" id="PS51257">
    <property type="entry name" value="PROKAR_LIPOPROTEIN"/>
    <property type="match status" value="1"/>
</dbReference>
<dbReference type="Proteomes" id="UP000003789">
    <property type="component" value="Unassembled WGS sequence"/>
</dbReference>
<dbReference type="InterPro" id="IPR013595">
    <property type="entry name" value="Pept_S33_TAP-like_C"/>
</dbReference>
<dbReference type="Pfam" id="PF08386">
    <property type="entry name" value="Abhydrolase_4"/>
    <property type="match status" value="1"/>
</dbReference>
<dbReference type="Gene3D" id="3.40.50.1820">
    <property type="entry name" value="alpha/beta hydrolase"/>
    <property type="match status" value="1"/>
</dbReference>
<gene>
    <name evidence="5" type="ORF">P3TCK_14454</name>
</gene>
<dbReference type="InterPro" id="IPR051601">
    <property type="entry name" value="Serine_prot/Carboxylest_S33"/>
</dbReference>
<dbReference type="ESTHER" id="phopr-q1yx74">
    <property type="family name" value="Tiancimycin-TnmK-Tripeptidase-HIP"/>
</dbReference>
<evidence type="ECO:0000256" key="3">
    <source>
        <dbReference type="ARBA" id="ARBA00022801"/>
    </source>
</evidence>
<comment type="similarity">
    <text evidence="1">Belongs to the peptidase S33 family.</text>
</comment>
<organism evidence="5 6">
    <name type="scientific">Photobacterium profundum 3TCK</name>
    <dbReference type="NCBI Taxonomy" id="314280"/>
    <lineage>
        <taxon>Bacteria</taxon>
        <taxon>Pseudomonadati</taxon>
        <taxon>Pseudomonadota</taxon>
        <taxon>Gammaproteobacteria</taxon>
        <taxon>Vibrionales</taxon>
        <taxon>Vibrionaceae</taxon>
        <taxon>Photobacterium</taxon>
    </lineage>
</organism>
<keyword evidence="3" id="KW-0378">Hydrolase</keyword>
<dbReference type="AlphaFoldDB" id="Q1YX74"/>
<feature type="domain" description="Peptidase S33 tripeptidyl aminopeptidase-like C-terminal" evidence="4">
    <location>
        <begin position="353"/>
        <end position="460"/>
    </location>
</feature>
<evidence type="ECO:0000256" key="1">
    <source>
        <dbReference type="ARBA" id="ARBA00010088"/>
    </source>
</evidence>
<proteinExistence type="inferred from homology"/>
<dbReference type="EMBL" id="AAPH01000045">
    <property type="protein sequence ID" value="EAS40887.1"/>
    <property type="molecule type" value="Genomic_DNA"/>
</dbReference>
<dbReference type="SUPFAM" id="SSF53474">
    <property type="entry name" value="alpha/beta-Hydrolases"/>
    <property type="match status" value="1"/>
</dbReference>
<evidence type="ECO:0000313" key="5">
    <source>
        <dbReference type="EMBL" id="EAS40887.1"/>
    </source>
</evidence>
<comment type="caution">
    <text evidence="5">The sequence shown here is derived from an EMBL/GenBank/DDBJ whole genome shotgun (WGS) entry which is preliminary data.</text>
</comment>
<dbReference type="HOGENOM" id="CLU_620887_0_0_6"/>
<evidence type="ECO:0000256" key="2">
    <source>
        <dbReference type="ARBA" id="ARBA00022729"/>
    </source>
</evidence>
<dbReference type="RefSeq" id="WP_006230785.1">
    <property type="nucleotide sequence ID" value="NZ_CH724135.1"/>
</dbReference>
<dbReference type="GO" id="GO:0016787">
    <property type="term" value="F:hydrolase activity"/>
    <property type="evidence" value="ECO:0007669"/>
    <property type="project" value="UniProtKB-KW"/>
</dbReference>
<evidence type="ECO:0000259" key="4">
    <source>
        <dbReference type="Pfam" id="PF08386"/>
    </source>
</evidence>
<name>Q1YX74_9GAMM</name>
<reference evidence="5 6" key="1">
    <citation type="submission" date="2006-03" db="EMBL/GenBank/DDBJ databases">
        <authorList>
            <person name="Bartlett D.H."/>
            <person name="Valle G."/>
            <person name="Lauro F.M."/>
            <person name="Vezzi A."/>
            <person name="Simonato F."/>
            <person name="Eloe E."/>
            <person name="Vitulo N."/>
            <person name="Stratton T.K."/>
            <person name="D'angelo M."/>
            <person name="Ferriera S."/>
            <person name="Johnson J."/>
            <person name="Kravitz S."/>
            <person name="Beeson K."/>
            <person name="Sutton G."/>
            <person name="Rogers Y."/>
            <person name="Friedman R."/>
            <person name="Frazier M."/>
            <person name="Venter J.C."/>
        </authorList>
    </citation>
    <scope>NUCLEOTIDE SEQUENCE [LARGE SCALE GENOMIC DNA]</scope>
    <source>
        <strain evidence="5 6">3TCK</strain>
    </source>
</reference>
<dbReference type="InterPro" id="IPR029058">
    <property type="entry name" value="AB_hydrolase_fold"/>
</dbReference>
<sequence>MYRLISGFAVSLLLAGCGGGDGGSDFSKTTTDAQRTCPQNMECGFLSVPKDYSNLNDGDIDVYYGVRRANIPSQRLGILVFNFGGPGASAVNGAGFMAANRLPNDILNRFDIVGMDPRGSGRSEYAEELTLCAENGNCDNEYATLAQYVGSNSVVKDLDQLRQKFGDDKLNFIGYSYGTRLGSLYAQQFPEHVRAIVLDSSMSPNTENYLQLRLGNTKGFDTVANYRLVEASRMSKYETVIDSVNTIKGYVDKEYNWFSKLESDSTLNRLVSRQSDKEWAPISAGLFKFLDDDDVADLRTALYQPIPRMSKKLSSDQLRSDALFRAVICTDELSPISTNEASISEPRFMAESKLFGHYQYEQNASLCADWPNSRDSVANIENMEQKLAGQRILMIGGQYDPATPYAWTELMHQQFGNLASLITVNNYVDHGFSFDGNTCIDNPTTQYLLNPEIPVGNISCDGSIQTKSATYSSGITPEEDIHPAKRVRGFSGI</sequence>
<accession>Q1YX74</accession>
<dbReference type="OrthoDB" id="4510475at2"/>